<evidence type="ECO:0000313" key="2">
    <source>
        <dbReference type="WBParaSite" id="PS1159_v2.g16472.t1"/>
    </source>
</evidence>
<name>A0AC35FDS2_9BILA</name>
<protein>
    <submittedName>
        <fullName evidence="2">Nuclear cap-binding protein subunit 2</fullName>
    </submittedName>
</protein>
<dbReference type="WBParaSite" id="PS1159_v2.g16472.t1">
    <property type="protein sequence ID" value="PS1159_v2.g16472.t1"/>
    <property type="gene ID" value="PS1159_v2.g16472"/>
</dbReference>
<reference evidence="2" key="1">
    <citation type="submission" date="2022-11" db="UniProtKB">
        <authorList>
            <consortium name="WormBaseParasite"/>
        </authorList>
    </citation>
    <scope>IDENTIFICATION</scope>
</reference>
<accession>A0AC35FDS2</accession>
<evidence type="ECO:0000313" key="1">
    <source>
        <dbReference type="Proteomes" id="UP000887580"/>
    </source>
</evidence>
<dbReference type="Proteomes" id="UP000887580">
    <property type="component" value="Unplaced"/>
</dbReference>
<organism evidence="1 2">
    <name type="scientific">Panagrolaimus sp. PS1159</name>
    <dbReference type="NCBI Taxonomy" id="55785"/>
    <lineage>
        <taxon>Eukaryota</taxon>
        <taxon>Metazoa</taxon>
        <taxon>Ecdysozoa</taxon>
        <taxon>Nematoda</taxon>
        <taxon>Chromadorea</taxon>
        <taxon>Rhabditida</taxon>
        <taxon>Tylenchina</taxon>
        <taxon>Panagrolaimomorpha</taxon>
        <taxon>Panagrolaimoidea</taxon>
        <taxon>Panagrolaimidae</taxon>
        <taxon>Panagrolaimus</taxon>
    </lineage>
</organism>
<proteinExistence type="predicted"/>
<sequence>MPALAPVEKDKANELSAYRDQRFSGTLKEQEKMLKHSTTLYVGNLSYYTTEEQVYELFRRAGDIRRVIMGIDRYKKTPCGFCFVEYYSRDDGENAIRYINATRLDDRTIRTDWDAGFVEGRQYGRGRHGGQVRDEYRKDFDAGRGGWNKEVATRRAAHEQQE</sequence>